<evidence type="ECO:0000313" key="9">
    <source>
        <dbReference type="EMBL" id="QGU08316.1"/>
    </source>
</evidence>
<dbReference type="SUPFAM" id="SSF52374">
    <property type="entry name" value="Nucleotidylyl transferase"/>
    <property type="match status" value="1"/>
</dbReference>
<dbReference type="InterPro" id="IPR042176">
    <property type="entry name" value="Pantoate_ligase_C"/>
</dbReference>
<dbReference type="PANTHER" id="PTHR21299:SF1">
    <property type="entry name" value="PANTOATE--BETA-ALANINE LIGASE"/>
    <property type="match status" value="1"/>
</dbReference>
<evidence type="ECO:0000256" key="4">
    <source>
        <dbReference type="ARBA" id="ARBA00022598"/>
    </source>
</evidence>
<evidence type="ECO:0000256" key="7">
    <source>
        <dbReference type="ARBA" id="ARBA00022840"/>
    </source>
</evidence>
<dbReference type="RefSeq" id="WP_156231783.1">
    <property type="nucleotide sequence ID" value="NZ_CP046455.1"/>
</dbReference>
<dbReference type="KEGG" id="cok:COCCU_12080"/>
<dbReference type="AlphaFoldDB" id="A0A6B8WBT4"/>
<dbReference type="InterPro" id="IPR014729">
    <property type="entry name" value="Rossmann-like_a/b/a_fold"/>
</dbReference>
<dbReference type="InterPro" id="IPR003721">
    <property type="entry name" value="Pantoate_ligase"/>
</dbReference>
<dbReference type="GO" id="GO:0005829">
    <property type="term" value="C:cytosol"/>
    <property type="evidence" value="ECO:0007669"/>
    <property type="project" value="TreeGrafter"/>
</dbReference>
<evidence type="ECO:0000256" key="5">
    <source>
        <dbReference type="ARBA" id="ARBA00022655"/>
    </source>
</evidence>
<keyword evidence="4 9" id="KW-0436">Ligase</keyword>
<dbReference type="Gene3D" id="3.40.50.620">
    <property type="entry name" value="HUPs"/>
    <property type="match status" value="2"/>
</dbReference>
<dbReference type="Proteomes" id="UP000424462">
    <property type="component" value="Chromosome"/>
</dbReference>
<proteinExistence type="inferred from homology"/>
<comment type="similarity">
    <text evidence="2">Belongs to the pantothenate synthetase family.</text>
</comment>
<dbReference type="PANTHER" id="PTHR21299">
    <property type="entry name" value="CYTIDYLATE KINASE/PANTOATE-BETA-ALANINE LIGASE"/>
    <property type="match status" value="1"/>
</dbReference>
<dbReference type="GO" id="GO:0004592">
    <property type="term" value="F:pantoate-beta-alanine ligase activity"/>
    <property type="evidence" value="ECO:0007669"/>
    <property type="project" value="UniProtKB-EC"/>
</dbReference>
<dbReference type="Pfam" id="PF02569">
    <property type="entry name" value="Pantoate_ligase"/>
    <property type="match status" value="1"/>
</dbReference>
<keyword evidence="7" id="KW-0067">ATP-binding</keyword>
<evidence type="ECO:0000256" key="3">
    <source>
        <dbReference type="ARBA" id="ARBA00012219"/>
    </source>
</evidence>
<evidence type="ECO:0000256" key="1">
    <source>
        <dbReference type="ARBA" id="ARBA00004990"/>
    </source>
</evidence>
<evidence type="ECO:0000313" key="10">
    <source>
        <dbReference type="Proteomes" id="UP000424462"/>
    </source>
</evidence>
<reference evidence="9 10" key="1">
    <citation type="submission" date="2019-11" db="EMBL/GenBank/DDBJ databases">
        <title>Complete genome sequence of Corynebacterium kalinowskii 1959, a novel Corynebacterium species isolated from soil of a small paddock in Vilsendorf, Germany.</title>
        <authorList>
            <person name="Schaffert L."/>
            <person name="Ruwe M."/>
            <person name="Milse J."/>
            <person name="Hanuschka K."/>
            <person name="Ortseifen V."/>
            <person name="Droste J."/>
            <person name="Brandt D."/>
            <person name="Schlueter L."/>
            <person name="Kutter Y."/>
            <person name="Vinke S."/>
            <person name="Viehoefer P."/>
            <person name="Jacob L."/>
            <person name="Luebke N.-C."/>
            <person name="Schulte-Berndt E."/>
            <person name="Hain C."/>
            <person name="Linder M."/>
            <person name="Schmidt P."/>
            <person name="Wollenschlaeger L."/>
            <person name="Luttermann T."/>
            <person name="Thieme E."/>
            <person name="Hassa J."/>
            <person name="Haak M."/>
            <person name="Wittchen M."/>
            <person name="Mentz A."/>
            <person name="Persicke M."/>
            <person name="Busche T."/>
            <person name="Ruckert C."/>
        </authorList>
    </citation>
    <scope>NUCLEOTIDE SEQUENCE [LARGE SCALE GENOMIC DNA]</scope>
    <source>
        <strain evidence="9 10">2039</strain>
    </source>
</reference>
<name>A0A6B8WBT4_9CORY</name>
<dbReference type="GO" id="GO:0015940">
    <property type="term" value="P:pantothenate biosynthetic process"/>
    <property type="evidence" value="ECO:0007669"/>
    <property type="project" value="UniProtKB-UniPathway"/>
</dbReference>
<gene>
    <name evidence="9" type="primary">panC2</name>
    <name evidence="9" type="ORF">COCCU_12080</name>
</gene>
<dbReference type="EMBL" id="CP046455">
    <property type="protein sequence ID" value="QGU08316.1"/>
    <property type="molecule type" value="Genomic_DNA"/>
</dbReference>
<sequence length="271" mass="28969">MSFQSGQATEFREKDGVAVLSRAFRKVGRPVALVPLGAGIHAGHLAMVRAAKRIPTAIVIVAVEEGVDISPLKEEQVDAVFFYNEEILWPHGQRTLVQPPSHQMEDARGLALELTERVALVNMVQPSDVFFGEKDFELLIATQHAFNDLHISSRIHGVPTVRMPDGLAISLRNTTVSEAAHDQALVLSAALTAGAYAAEDGAEKVIEVATSVLTAAGITPEYLELRGLDLGQAPVEGNARLFIAAEVGGVRLIDNAGVPVGIGFRNLGEQE</sequence>
<evidence type="ECO:0000256" key="8">
    <source>
        <dbReference type="ARBA" id="ARBA00048258"/>
    </source>
</evidence>
<protein>
    <recommendedName>
        <fullName evidence="3">pantoate--beta-alanine ligase (AMP-forming)</fullName>
        <ecNumber evidence="3">6.3.2.1</ecNumber>
    </recommendedName>
</protein>
<accession>A0A6B8WBT4</accession>
<evidence type="ECO:0000256" key="6">
    <source>
        <dbReference type="ARBA" id="ARBA00022741"/>
    </source>
</evidence>
<comment type="catalytic activity">
    <reaction evidence="8">
        <text>(R)-pantoate + beta-alanine + ATP = (R)-pantothenate + AMP + diphosphate + H(+)</text>
        <dbReference type="Rhea" id="RHEA:10912"/>
        <dbReference type="ChEBI" id="CHEBI:15378"/>
        <dbReference type="ChEBI" id="CHEBI:15980"/>
        <dbReference type="ChEBI" id="CHEBI:29032"/>
        <dbReference type="ChEBI" id="CHEBI:30616"/>
        <dbReference type="ChEBI" id="CHEBI:33019"/>
        <dbReference type="ChEBI" id="CHEBI:57966"/>
        <dbReference type="ChEBI" id="CHEBI:456215"/>
        <dbReference type="EC" id="6.3.2.1"/>
    </reaction>
</comment>
<dbReference type="Gene3D" id="3.30.1300.10">
    <property type="entry name" value="Pantoate-beta-alanine ligase, C-terminal domain"/>
    <property type="match status" value="1"/>
</dbReference>
<dbReference type="EC" id="6.3.2.1" evidence="3"/>
<dbReference type="GO" id="GO:0005524">
    <property type="term" value="F:ATP binding"/>
    <property type="evidence" value="ECO:0007669"/>
    <property type="project" value="UniProtKB-KW"/>
</dbReference>
<keyword evidence="5" id="KW-0566">Pantothenate biosynthesis</keyword>
<comment type="pathway">
    <text evidence="1">Cofactor biosynthesis; (R)-pantothenate biosynthesis; (R)-pantothenate from (R)-pantoate and beta-alanine: step 1/1.</text>
</comment>
<evidence type="ECO:0000256" key="2">
    <source>
        <dbReference type="ARBA" id="ARBA00009256"/>
    </source>
</evidence>
<keyword evidence="10" id="KW-1185">Reference proteome</keyword>
<keyword evidence="6" id="KW-0547">Nucleotide-binding</keyword>
<organism evidence="9 10">
    <name type="scientific">Corynebacterium occultum</name>
    <dbReference type="NCBI Taxonomy" id="2675219"/>
    <lineage>
        <taxon>Bacteria</taxon>
        <taxon>Bacillati</taxon>
        <taxon>Actinomycetota</taxon>
        <taxon>Actinomycetes</taxon>
        <taxon>Mycobacteriales</taxon>
        <taxon>Corynebacteriaceae</taxon>
        <taxon>Corynebacterium</taxon>
    </lineage>
</organism>
<dbReference type="UniPathway" id="UPA00028">
    <property type="reaction ID" value="UER00005"/>
</dbReference>